<evidence type="ECO:0000256" key="1">
    <source>
        <dbReference type="ARBA" id="ARBA00005698"/>
    </source>
</evidence>
<dbReference type="Proteomes" id="UP000483286">
    <property type="component" value="Unassembled WGS sequence"/>
</dbReference>
<feature type="transmembrane region" description="Helical" evidence="2">
    <location>
        <begin position="88"/>
        <end position="111"/>
    </location>
</feature>
<comment type="catalytic activity">
    <reaction evidence="2">
        <text>a quinone + NADH + 5 H(+)(in) = a quinol + NAD(+) + 4 H(+)(out)</text>
        <dbReference type="Rhea" id="RHEA:57888"/>
        <dbReference type="ChEBI" id="CHEBI:15378"/>
        <dbReference type="ChEBI" id="CHEBI:24646"/>
        <dbReference type="ChEBI" id="CHEBI:57540"/>
        <dbReference type="ChEBI" id="CHEBI:57945"/>
        <dbReference type="ChEBI" id="CHEBI:132124"/>
    </reaction>
</comment>
<evidence type="ECO:0000256" key="2">
    <source>
        <dbReference type="RuleBase" id="RU004429"/>
    </source>
</evidence>
<comment type="similarity">
    <text evidence="1 2">Belongs to the complex I subunit 6 family.</text>
</comment>
<accession>A0A7C9M6R2</accession>
<evidence type="ECO:0000313" key="4">
    <source>
        <dbReference type="EMBL" id="MVN85719.1"/>
    </source>
</evidence>
<evidence type="ECO:0000313" key="5">
    <source>
        <dbReference type="Proteomes" id="UP000483286"/>
    </source>
</evidence>
<dbReference type="InterPro" id="IPR001457">
    <property type="entry name" value="NADH_UbQ/plastoQ_OxRdtase_su6"/>
</dbReference>
<dbReference type="RefSeq" id="WP_157457742.1">
    <property type="nucleotide sequence ID" value="NZ_WQLB01000003.1"/>
</dbReference>
<keyword evidence="2" id="KW-0874">Quinone</keyword>
<dbReference type="EMBL" id="WQLB01000003">
    <property type="protein sequence ID" value="MVN85719.1"/>
    <property type="molecule type" value="Genomic_DNA"/>
</dbReference>
<gene>
    <name evidence="4" type="ORF">GO986_02960</name>
</gene>
<comment type="function">
    <text evidence="2">NDH-1 shuttles electrons from NADH, via FMN and iron-sulfur (Fe-S) centers, to quinones in the respiratory chain. Couples the redox reaction to proton translocation (for every two electrons transferred, four hydrogen ions are translocated across the cytoplasmic membrane), and thus conserves the redox energy in a proton gradient.</text>
</comment>
<organism evidence="4 5">
    <name type="scientific">Deinococcus arboris</name>
    <dbReference type="NCBI Taxonomy" id="2682977"/>
    <lineage>
        <taxon>Bacteria</taxon>
        <taxon>Thermotogati</taxon>
        <taxon>Deinococcota</taxon>
        <taxon>Deinococci</taxon>
        <taxon>Deinococcales</taxon>
        <taxon>Deinococcaceae</taxon>
        <taxon>Deinococcus</taxon>
    </lineage>
</organism>
<protein>
    <recommendedName>
        <fullName evidence="2">NADH-quinone oxidoreductase subunit J</fullName>
        <ecNumber evidence="2">7.1.1.-</ecNumber>
    </recommendedName>
</protein>
<dbReference type="PANTHER" id="PTHR33269">
    <property type="entry name" value="NADH-UBIQUINONE OXIDOREDUCTASE CHAIN 6"/>
    <property type="match status" value="1"/>
</dbReference>
<keyword evidence="2" id="KW-0472">Membrane</keyword>
<dbReference type="GO" id="GO:0008137">
    <property type="term" value="F:NADH dehydrogenase (ubiquinone) activity"/>
    <property type="evidence" value="ECO:0007669"/>
    <property type="project" value="UniProtKB-UniRule"/>
</dbReference>
<reference evidence="4 5" key="1">
    <citation type="submission" date="2019-12" db="EMBL/GenBank/DDBJ databases">
        <title>Deinococcus sp. HMF7620 Genome sequencing and assembly.</title>
        <authorList>
            <person name="Kang H."/>
            <person name="Kim H."/>
            <person name="Joh K."/>
        </authorList>
    </citation>
    <scope>NUCLEOTIDE SEQUENCE [LARGE SCALE GENOMIC DNA]</scope>
    <source>
        <strain evidence="4 5">HMF7620</strain>
    </source>
</reference>
<keyword evidence="2" id="KW-0520">NAD</keyword>
<feature type="transmembrane region" description="Helical" evidence="2">
    <location>
        <begin position="6"/>
        <end position="22"/>
    </location>
</feature>
<dbReference type="AlphaFoldDB" id="A0A7C9M6R2"/>
<comment type="subcellular location">
    <subcellularLocation>
        <location evidence="2">Cell membrane</location>
        <topology evidence="2">Multi-pass membrane protein</topology>
    </subcellularLocation>
</comment>
<keyword evidence="2" id="KW-1133">Transmembrane helix</keyword>
<sequence>MILAFILLGALTIIGGIITIAAKNAVHAALGLVGTLLCVAGLFATLNASFLAATQVIVYAGAVMVLFLFVIMLLNANQPVTSRDPVPFVRELAGIGGTVLAGAFVVLAFTYKDPRPLADSAAALEGGSALKMGETLLTRFLLPFEAVSILLLVAIVGAVALVQRPAAQPDGVPDELEAPVGTVQEQRSFGPRAAGQPALQTGREGEVSA</sequence>
<dbReference type="GO" id="GO:0048038">
    <property type="term" value="F:quinone binding"/>
    <property type="evidence" value="ECO:0007669"/>
    <property type="project" value="UniProtKB-UniRule"/>
</dbReference>
<feature type="transmembrane region" description="Helical" evidence="2">
    <location>
        <begin position="56"/>
        <end position="76"/>
    </location>
</feature>
<dbReference type="InterPro" id="IPR042106">
    <property type="entry name" value="Nuo/plastoQ_OxRdtase_6_NuoJ"/>
</dbReference>
<dbReference type="PANTHER" id="PTHR33269:SF17">
    <property type="entry name" value="NADH-UBIQUINONE OXIDOREDUCTASE CHAIN 6"/>
    <property type="match status" value="1"/>
</dbReference>
<evidence type="ECO:0000256" key="3">
    <source>
        <dbReference type="SAM" id="MobiDB-lite"/>
    </source>
</evidence>
<dbReference type="EC" id="7.1.1.-" evidence="2"/>
<comment type="caution">
    <text evidence="4">The sequence shown here is derived from an EMBL/GenBank/DDBJ whole genome shotgun (WGS) entry which is preliminary data.</text>
</comment>
<name>A0A7C9M6R2_9DEIO</name>
<feature type="transmembrane region" description="Helical" evidence="2">
    <location>
        <begin position="140"/>
        <end position="162"/>
    </location>
</feature>
<feature type="region of interest" description="Disordered" evidence="3">
    <location>
        <begin position="170"/>
        <end position="209"/>
    </location>
</feature>
<keyword evidence="2" id="KW-1003">Cell membrane</keyword>
<feature type="transmembrane region" description="Helical" evidence="2">
    <location>
        <begin position="29"/>
        <end position="50"/>
    </location>
</feature>
<dbReference type="Gene3D" id="1.20.120.1200">
    <property type="entry name" value="NADH-ubiquinone/plastoquinone oxidoreductase chain 6, subunit NuoJ"/>
    <property type="match status" value="1"/>
</dbReference>
<keyword evidence="2" id="KW-0812">Transmembrane</keyword>
<keyword evidence="5" id="KW-1185">Reference proteome</keyword>
<dbReference type="GO" id="GO:0005886">
    <property type="term" value="C:plasma membrane"/>
    <property type="evidence" value="ECO:0007669"/>
    <property type="project" value="UniProtKB-SubCell"/>
</dbReference>
<dbReference type="Pfam" id="PF00499">
    <property type="entry name" value="Oxidored_q3"/>
    <property type="match status" value="1"/>
</dbReference>
<proteinExistence type="inferred from homology"/>